<reference evidence="2" key="1">
    <citation type="submission" date="2019-11" db="EMBL/GenBank/DDBJ databases">
        <authorList>
            <person name="Liu Y."/>
            <person name="Hou J."/>
            <person name="Li T.-Q."/>
            <person name="Guan C.-H."/>
            <person name="Wu X."/>
            <person name="Wu H.-Z."/>
            <person name="Ling F."/>
            <person name="Zhang R."/>
            <person name="Shi X.-G."/>
            <person name="Ren J.-P."/>
            <person name="Chen E.-F."/>
            <person name="Sun J.-M."/>
        </authorList>
    </citation>
    <scope>NUCLEOTIDE SEQUENCE</scope>
    <source>
        <strain evidence="2">Adult_tree_wgs_1</strain>
        <tissue evidence="2">Leaves</tissue>
    </source>
</reference>
<dbReference type="Proteomes" id="UP000626092">
    <property type="component" value="Unassembled WGS sequence"/>
</dbReference>
<feature type="region of interest" description="Disordered" evidence="1">
    <location>
        <begin position="1"/>
        <end position="21"/>
    </location>
</feature>
<dbReference type="AlphaFoldDB" id="A0A834G3G4"/>
<gene>
    <name evidence="2" type="ORF">RHSIM_Rhsim12G0165100</name>
</gene>
<accession>A0A834G3G4</accession>
<dbReference type="GO" id="GO:0010073">
    <property type="term" value="P:meristem maintenance"/>
    <property type="evidence" value="ECO:0007669"/>
    <property type="project" value="InterPro"/>
</dbReference>
<protein>
    <recommendedName>
        <fullName evidence="4">Aminotransferase-like plant mobile domain-containing protein</fullName>
    </recommendedName>
</protein>
<dbReference type="EMBL" id="WJXA01000012">
    <property type="protein sequence ID" value="KAF7124135.1"/>
    <property type="molecule type" value="Genomic_DNA"/>
</dbReference>
<dbReference type="PANTHER" id="PTHR46033">
    <property type="entry name" value="PROTEIN MAIN-LIKE 2"/>
    <property type="match status" value="1"/>
</dbReference>
<dbReference type="PANTHER" id="PTHR46033:SF8">
    <property type="entry name" value="PROTEIN MAINTENANCE OF MERISTEMS-LIKE"/>
    <property type="match status" value="1"/>
</dbReference>
<evidence type="ECO:0008006" key="4">
    <source>
        <dbReference type="Google" id="ProtNLM"/>
    </source>
</evidence>
<dbReference type="InterPro" id="IPR044824">
    <property type="entry name" value="MAIN-like"/>
</dbReference>
<dbReference type="OrthoDB" id="1718581at2759"/>
<sequence>MASHHRGKEAAAGPSRSKCSCVQPAHEGPFFGGEMAESEDEAAEAGSGYYGQFSSSGDGKSHRGSFTAENLANIQRSVQDTPILRNLCSHPSVYLRAQKVPPSRPYRGAWFLAVTACQTAHESVRIFLDDHGFREFLRITPFRSRHSLVQALADCWFSETNTFHLGDCELGVMPLDWAVITGIRFGGDPVRCLPSSVTSADVTRVLGINSNVIKEHRLSASALRGEDGFFRSVLGWFGTSNVRVDFPDGSVIDWGSFTFGTFLQAMRRRWWSFEHMDVARPRVERGIDTFPRALRWIRPRARESNLSDFVTLRTQLEVIEPDHIDWLPFENLVEAHNLRAELVLSRSQRPFFSCNSWELYMGEQCWRQLMGNFAIPVNPPRVTFGQRDSRFTSLARVVAGPSVGVEQVRYFQRFGGNPDMVSGDLYRQVLAERDYYRWCHERAGQAGPSLDSRYPRARTRTMIDLPGHLEGPAD</sequence>
<evidence type="ECO:0000313" key="3">
    <source>
        <dbReference type="Proteomes" id="UP000626092"/>
    </source>
</evidence>
<evidence type="ECO:0000313" key="2">
    <source>
        <dbReference type="EMBL" id="KAF7124135.1"/>
    </source>
</evidence>
<proteinExistence type="predicted"/>
<keyword evidence="3" id="KW-1185">Reference proteome</keyword>
<evidence type="ECO:0000256" key="1">
    <source>
        <dbReference type="SAM" id="MobiDB-lite"/>
    </source>
</evidence>
<organism evidence="2 3">
    <name type="scientific">Rhododendron simsii</name>
    <name type="common">Sims's rhododendron</name>
    <dbReference type="NCBI Taxonomy" id="118357"/>
    <lineage>
        <taxon>Eukaryota</taxon>
        <taxon>Viridiplantae</taxon>
        <taxon>Streptophyta</taxon>
        <taxon>Embryophyta</taxon>
        <taxon>Tracheophyta</taxon>
        <taxon>Spermatophyta</taxon>
        <taxon>Magnoliopsida</taxon>
        <taxon>eudicotyledons</taxon>
        <taxon>Gunneridae</taxon>
        <taxon>Pentapetalae</taxon>
        <taxon>asterids</taxon>
        <taxon>Ericales</taxon>
        <taxon>Ericaceae</taxon>
        <taxon>Ericoideae</taxon>
        <taxon>Rhodoreae</taxon>
        <taxon>Rhododendron</taxon>
    </lineage>
</organism>
<name>A0A834G3G4_RHOSS</name>
<comment type="caution">
    <text evidence="2">The sequence shown here is derived from an EMBL/GenBank/DDBJ whole genome shotgun (WGS) entry which is preliminary data.</text>
</comment>